<feature type="region of interest" description="Disordered" evidence="5">
    <location>
        <begin position="1"/>
        <end position="21"/>
    </location>
</feature>
<reference evidence="6 7" key="1">
    <citation type="submission" date="2020-07" db="EMBL/GenBank/DDBJ databases">
        <title>Comparative genomics of pyrophilous fungi reveals a link between fire events and developmental genes.</title>
        <authorList>
            <consortium name="DOE Joint Genome Institute"/>
            <person name="Steindorff A.S."/>
            <person name="Carver A."/>
            <person name="Calhoun S."/>
            <person name="Stillman K."/>
            <person name="Liu H."/>
            <person name="Lipzen A."/>
            <person name="Pangilinan J."/>
            <person name="Labutti K."/>
            <person name="Bruns T.D."/>
            <person name="Grigoriev I.V."/>
        </authorList>
    </citation>
    <scope>NUCLEOTIDE SEQUENCE [LARGE SCALE GENOMIC DNA]</scope>
    <source>
        <strain evidence="6 7">CBS 144469</strain>
    </source>
</reference>
<evidence type="ECO:0000313" key="6">
    <source>
        <dbReference type="EMBL" id="KAF6759751.1"/>
    </source>
</evidence>
<evidence type="ECO:0000256" key="3">
    <source>
        <dbReference type="ARBA" id="ARBA00023128"/>
    </source>
</evidence>
<dbReference type="Pfam" id="PF02297">
    <property type="entry name" value="COX6B"/>
    <property type="match status" value="1"/>
</dbReference>
<dbReference type="PROSITE" id="PS51808">
    <property type="entry name" value="CHCH"/>
    <property type="match status" value="1"/>
</dbReference>
<evidence type="ECO:0000256" key="2">
    <source>
        <dbReference type="ARBA" id="ARBA00006425"/>
    </source>
</evidence>
<comment type="caution">
    <text evidence="6">The sequence shown here is derived from an EMBL/GenBank/DDBJ whole genome shotgun (WGS) entry which is preliminary data.</text>
</comment>
<name>A0A8H6I9H3_9AGAR</name>
<gene>
    <name evidence="6" type="ORF">DFP72DRAFT_116032</name>
</gene>
<dbReference type="GO" id="GO:0005739">
    <property type="term" value="C:mitochondrion"/>
    <property type="evidence" value="ECO:0007669"/>
    <property type="project" value="UniProtKB-SubCell"/>
</dbReference>
<proteinExistence type="inferred from homology"/>
<evidence type="ECO:0000256" key="5">
    <source>
        <dbReference type="SAM" id="MobiDB-lite"/>
    </source>
</evidence>
<sequence>MGWFSSSSTKSEEEVGTTTRQNRQVCWEARDAYFACLDTQNVVKAGEEGSACAAQKKEYEGHCARSWIDYFNQRRVIAEAQKDRLARAAAQAEEVKSRGR</sequence>
<evidence type="ECO:0000256" key="1">
    <source>
        <dbReference type="ARBA" id="ARBA00004173"/>
    </source>
</evidence>
<keyword evidence="4" id="KW-1015">Disulfide bond</keyword>
<comment type="similarity">
    <text evidence="2">Belongs to the cytochrome c oxidase subunit 6B family.</text>
</comment>
<dbReference type="InterPro" id="IPR048280">
    <property type="entry name" value="COX6B-like"/>
</dbReference>
<evidence type="ECO:0000313" key="7">
    <source>
        <dbReference type="Proteomes" id="UP000521943"/>
    </source>
</evidence>
<keyword evidence="3" id="KW-0496">Mitochondrion</keyword>
<dbReference type="PANTHER" id="PTHR47677:SF1">
    <property type="entry name" value="CYTOCHROME C OXIDASE ASSEMBLY FACTOR 6"/>
    <property type="match status" value="1"/>
</dbReference>
<dbReference type="SUPFAM" id="SSF47694">
    <property type="entry name" value="Cytochrome c oxidase subunit h"/>
    <property type="match status" value="1"/>
</dbReference>
<dbReference type="PANTHER" id="PTHR47677">
    <property type="entry name" value="CYTOCHROME C OXIDASE ASSEMBLY FACTOR 6"/>
    <property type="match status" value="1"/>
</dbReference>
<organism evidence="6 7">
    <name type="scientific">Ephemerocybe angulata</name>
    <dbReference type="NCBI Taxonomy" id="980116"/>
    <lineage>
        <taxon>Eukaryota</taxon>
        <taxon>Fungi</taxon>
        <taxon>Dikarya</taxon>
        <taxon>Basidiomycota</taxon>
        <taxon>Agaricomycotina</taxon>
        <taxon>Agaricomycetes</taxon>
        <taxon>Agaricomycetidae</taxon>
        <taxon>Agaricales</taxon>
        <taxon>Agaricineae</taxon>
        <taxon>Psathyrellaceae</taxon>
        <taxon>Ephemerocybe</taxon>
    </lineage>
</organism>
<keyword evidence="7" id="KW-1185">Reference proteome</keyword>
<dbReference type="Proteomes" id="UP000521943">
    <property type="component" value="Unassembled WGS sequence"/>
</dbReference>
<dbReference type="InterPro" id="IPR036549">
    <property type="entry name" value="CX6/COA6-like_sf"/>
</dbReference>
<dbReference type="EMBL" id="JACGCI010000014">
    <property type="protein sequence ID" value="KAF6759751.1"/>
    <property type="molecule type" value="Genomic_DNA"/>
</dbReference>
<protein>
    <submittedName>
        <fullName evidence="6">Cytochrome oxidase c subunit VIb-domain-containing protein</fullName>
    </submittedName>
</protein>
<comment type="subcellular location">
    <subcellularLocation>
        <location evidence="1">Mitochondrion</location>
    </subcellularLocation>
</comment>
<evidence type="ECO:0000256" key="4">
    <source>
        <dbReference type="ARBA" id="ARBA00023157"/>
    </source>
</evidence>
<dbReference type="InterPro" id="IPR048281">
    <property type="entry name" value="COA6_fun"/>
</dbReference>
<dbReference type="Gene3D" id="1.10.10.140">
    <property type="entry name" value="Cytochrome c oxidase, subunit VIb"/>
    <property type="match status" value="1"/>
</dbReference>
<dbReference type="AlphaFoldDB" id="A0A8H6I9H3"/>
<accession>A0A8H6I9H3</accession>
<dbReference type="OrthoDB" id="5545577at2759"/>